<evidence type="ECO:0000259" key="1">
    <source>
        <dbReference type="Pfam" id="PF01637"/>
    </source>
</evidence>
<protein>
    <recommendedName>
        <fullName evidence="5">ATPase domain-containing protein</fullName>
    </recommendedName>
</protein>
<dbReference type="EMBL" id="ATJJ01000010">
    <property type="protein sequence ID" value="EPI49150.1"/>
    <property type="molecule type" value="Genomic_DNA"/>
</dbReference>
<gene>
    <name evidence="3" type="ORF">HMPREF1581_00306</name>
</gene>
<proteinExistence type="predicted"/>
<feature type="domain" description="DUF234" evidence="2">
    <location>
        <begin position="327"/>
        <end position="433"/>
    </location>
</feature>
<dbReference type="Pfam" id="PF03008">
    <property type="entry name" value="DUF234"/>
    <property type="match status" value="1"/>
</dbReference>
<evidence type="ECO:0000259" key="2">
    <source>
        <dbReference type="Pfam" id="PF03008"/>
    </source>
</evidence>
<name>S4H0J7_GARVA</name>
<dbReference type="InterPro" id="IPR011579">
    <property type="entry name" value="ATPase_dom"/>
</dbReference>
<dbReference type="GO" id="GO:0005524">
    <property type="term" value="F:ATP binding"/>
    <property type="evidence" value="ECO:0007669"/>
    <property type="project" value="InterPro"/>
</dbReference>
<dbReference type="SUPFAM" id="SSF52540">
    <property type="entry name" value="P-loop containing nucleoside triphosphate hydrolases"/>
    <property type="match status" value="1"/>
</dbReference>
<evidence type="ECO:0000313" key="4">
    <source>
        <dbReference type="Proteomes" id="UP000014521"/>
    </source>
</evidence>
<dbReference type="PANTHER" id="PTHR34704:SF2">
    <property type="entry name" value="ATPASE"/>
    <property type="match status" value="1"/>
</dbReference>
<evidence type="ECO:0000313" key="3">
    <source>
        <dbReference type="EMBL" id="EPI49150.1"/>
    </source>
</evidence>
<accession>S4H0J7</accession>
<dbReference type="InterPro" id="IPR004256">
    <property type="entry name" value="DUF234"/>
</dbReference>
<feature type="domain" description="ATPase" evidence="1">
    <location>
        <begin position="3"/>
        <end position="219"/>
    </location>
</feature>
<organism evidence="3 4">
    <name type="scientific">Gardnerella vaginalis JCP8108</name>
    <dbReference type="NCBI Taxonomy" id="1261066"/>
    <lineage>
        <taxon>Bacteria</taxon>
        <taxon>Bacillati</taxon>
        <taxon>Actinomycetota</taxon>
        <taxon>Actinomycetes</taxon>
        <taxon>Bifidobacteriales</taxon>
        <taxon>Bifidobacteriaceae</taxon>
        <taxon>Gardnerella</taxon>
    </lineage>
</organism>
<dbReference type="PANTHER" id="PTHR34704">
    <property type="entry name" value="ATPASE"/>
    <property type="match status" value="1"/>
</dbReference>
<dbReference type="AlphaFoldDB" id="S4H0J7"/>
<reference evidence="3 4" key="1">
    <citation type="submission" date="2013-06" db="EMBL/GenBank/DDBJ databases">
        <authorList>
            <person name="Weinstock G."/>
            <person name="Sodergren E."/>
            <person name="Lobos E.A."/>
            <person name="Fulton L."/>
            <person name="Fulton R."/>
            <person name="Courtney L."/>
            <person name="Fronick C."/>
            <person name="O'Laughlin M."/>
            <person name="Godfrey J."/>
            <person name="Wilson R.M."/>
            <person name="Miner T."/>
            <person name="Farmer C."/>
            <person name="Delehaunty K."/>
            <person name="Cordes M."/>
            <person name="Minx P."/>
            <person name="Tomlinson C."/>
            <person name="Chen J."/>
            <person name="Wollam A."/>
            <person name="Pepin K.H."/>
            <person name="Bhonagiri V."/>
            <person name="Zhang X."/>
            <person name="Warren W."/>
            <person name="Mitreva M."/>
            <person name="Mardis E.R."/>
            <person name="Wilson R.K."/>
        </authorList>
    </citation>
    <scope>NUCLEOTIDE SEQUENCE [LARGE SCALE GENOMIC DNA]</scope>
    <source>
        <strain evidence="3 4">JCP8108</strain>
    </source>
</reference>
<sequence length="487" mass="55488">MVFVGRQDELQVLEKLYESSKHSFQMAIVYGRRRIGKTSLISQFCKNKRAILFTAREQTNIENLRDFSRVVYDFFNLPSTTGSFNNWNDALDFVAKQSNKQSNAVDQNAPKSPLILVFDEFPYAAQADKSLASTFQVAIDHKFKNTNMTLILCGSNEGFMESEVLGKKSPLYGRRTAQIRLQPFNLFEASELMPNNATWEDKINYFASLGGTPYYIEQLDNKSSFAENLEQLCFNISGILYAEPDMLMRQELRDPSTYNSVLNALATGCNTPTLISDRIGLPATSVNVYLKTLEGLGLIERNIPFGMNPLHCKKGLWQICDPFFAYWYRFVAPNKGLIERGLSHAAASSVLGGEHEVFSTFVGQQFEKMCEQWIVRQCKIGGMDFLPTKLGKWWGADPIAREQTDIDIVAEDDINKQLLIAECKWRNNLNEAEAVSKLLQRATLVENAKNRDYKKIFMLFTKYPTSYNPRHAKTSINFVDAQTMFFN</sequence>
<evidence type="ECO:0008006" key="5">
    <source>
        <dbReference type="Google" id="ProtNLM"/>
    </source>
</evidence>
<dbReference type="HOGENOM" id="CLU_041137_3_0_11"/>
<dbReference type="Proteomes" id="UP000014521">
    <property type="component" value="Unassembled WGS sequence"/>
</dbReference>
<dbReference type="Pfam" id="PF01637">
    <property type="entry name" value="ATPase_2"/>
    <property type="match status" value="1"/>
</dbReference>
<dbReference type="InterPro" id="IPR027417">
    <property type="entry name" value="P-loop_NTPase"/>
</dbReference>
<dbReference type="PATRIC" id="fig|1261066.4.peg.296"/>
<comment type="caution">
    <text evidence="3">The sequence shown here is derived from an EMBL/GenBank/DDBJ whole genome shotgun (WGS) entry which is preliminary data.</text>
</comment>
<dbReference type="Gene3D" id="3.40.50.300">
    <property type="entry name" value="P-loop containing nucleotide triphosphate hydrolases"/>
    <property type="match status" value="1"/>
</dbReference>
<dbReference type="RefSeq" id="WP_016812076.1">
    <property type="nucleotide sequence ID" value="NZ_KE347204.1"/>
</dbReference>